<reference evidence="5 6" key="1">
    <citation type="journal article" date="2013" name="PLoS ONE">
        <title>Lactobacillus paracasei comparative genomics: towards species pan-genome definition and exploitation of diversity.</title>
        <authorList>
            <person name="Smokvina T."/>
            <person name="Wels M."/>
            <person name="Polka J."/>
            <person name="Chervaux C."/>
            <person name="Brisse S."/>
            <person name="Boekhorst J."/>
            <person name="van Hylckama Vlieg J.E."/>
            <person name="Siezen R.J."/>
        </authorList>
    </citation>
    <scope>NUCLEOTIDE SEQUENCE [LARGE SCALE GENOMIC DNA]</scope>
    <source>
        <strain evidence="5 6">Lpp126</strain>
    </source>
</reference>
<dbReference type="GO" id="GO:0005886">
    <property type="term" value="C:plasma membrane"/>
    <property type="evidence" value="ECO:0007669"/>
    <property type="project" value="TreeGrafter"/>
</dbReference>
<dbReference type="InterPro" id="IPR011115">
    <property type="entry name" value="SecA_DEAD"/>
</dbReference>
<keyword evidence="2" id="KW-0813">Transport</keyword>
<dbReference type="PANTHER" id="PTHR30612:SF0">
    <property type="entry name" value="CHLOROPLAST PROTEIN-TRANSPORTING ATPASE"/>
    <property type="match status" value="1"/>
</dbReference>
<feature type="non-terminal residue" evidence="5">
    <location>
        <position position="111"/>
    </location>
</feature>
<dbReference type="EMBL" id="ANKC01000527">
    <property type="protein sequence ID" value="EPC76318.1"/>
    <property type="molecule type" value="Genomic_DNA"/>
</dbReference>
<gene>
    <name evidence="5" type="primary">secA</name>
    <name evidence="5" type="ORF">Lpp126_07452</name>
</gene>
<dbReference type="GO" id="GO:0005829">
    <property type="term" value="C:cytosol"/>
    <property type="evidence" value="ECO:0007669"/>
    <property type="project" value="TreeGrafter"/>
</dbReference>
<organism evidence="5 6">
    <name type="scientific">Lacticaseibacillus paracasei subsp. paracasei Lpp126</name>
    <dbReference type="NCBI Taxonomy" id="1256206"/>
    <lineage>
        <taxon>Bacteria</taxon>
        <taxon>Bacillati</taxon>
        <taxon>Bacillota</taxon>
        <taxon>Bacilli</taxon>
        <taxon>Lactobacillales</taxon>
        <taxon>Lactobacillaceae</taxon>
        <taxon>Lacticaseibacillus</taxon>
    </lineage>
</organism>
<dbReference type="AlphaFoldDB" id="S2SA04"/>
<feature type="domain" description="SecA family profile" evidence="4">
    <location>
        <begin position="1"/>
        <end position="111"/>
    </location>
</feature>
<keyword evidence="1" id="KW-0472">Membrane</keyword>
<name>S2SA04_LACPA</name>
<evidence type="ECO:0000256" key="3">
    <source>
        <dbReference type="ARBA" id="ARBA00023010"/>
    </source>
</evidence>
<dbReference type="InterPro" id="IPR014018">
    <property type="entry name" value="SecA_motor_DEAD"/>
</dbReference>
<dbReference type="Proteomes" id="UP000014243">
    <property type="component" value="Unassembled WGS sequence"/>
</dbReference>
<dbReference type="GO" id="GO:0005524">
    <property type="term" value="F:ATP binding"/>
    <property type="evidence" value="ECO:0007669"/>
    <property type="project" value="InterPro"/>
</dbReference>
<keyword evidence="2" id="KW-0653">Protein transport</keyword>
<dbReference type="InterPro" id="IPR000185">
    <property type="entry name" value="SecA"/>
</dbReference>
<evidence type="ECO:0000259" key="4">
    <source>
        <dbReference type="PROSITE" id="PS51196"/>
    </source>
</evidence>
<dbReference type="SMART" id="SM00957">
    <property type="entry name" value="SecA_DEAD"/>
    <property type="match status" value="1"/>
</dbReference>
<keyword evidence="1" id="KW-1003">Cell membrane</keyword>
<dbReference type="GO" id="GO:0006605">
    <property type="term" value="P:protein targeting"/>
    <property type="evidence" value="ECO:0007669"/>
    <property type="project" value="InterPro"/>
</dbReference>
<dbReference type="InterPro" id="IPR027417">
    <property type="entry name" value="P-loop_NTPase"/>
</dbReference>
<dbReference type="Gene3D" id="3.40.50.300">
    <property type="entry name" value="P-loop containing nucleotide triphosphate hydrolases"/>
    <property type="match status" value="1"/>
</dbReference>
<sequence>MANILRKWVESDKREIARLGKIADKVQQYEDEYAALSDEQLKANTPKLKDRLAAGATLDDILPEAFATAREGAKRVLGLFPFRVQIIGGIVLHEGNIAEMKTGEGKTLTAT</sequence>
<evidence type="ECO:0000256" key="2">
    <source>
        <dbReference type="ARBA" id="ARBA00022927"/>
    </source>
</evidence>
<evidence type="ECO:0000313" key="6">
    <source>
        <dbReference type="Proteomes" id="UP000014243"/>
    </source>
</evidence>
<dbReference type="GO" id="GO:0017038">
    <property type="term" value="P:protein import"/>
    <property type="evidence" value="ECO:0007669"/>
    <property type="project" value="InterPro"/>
</dbReference>
<dbReference type="PANTHER" id="PTHR30612">
    <property type="entry name" value="SECA INNER MEMBRANE COMPONENT OF SEC PROTEIN SECRETION SYSTEM"/>
    <property type="match status" value="1"/>
</dbReference>
<dbReference type="SUPFAM" id="SSF52540">
    <property type="entry name" value="P-loop containing nucleoside triphosphate hydrolases"/>
    <property type="match status" value="1"/>
</dbReference>
<dbReference type="GO" id="GO:0043952">
    <property type="term" value="P:protein transport by the Sec complex"/>
    <property type="evidence" value="ECO:0007669"/>
    <property type="project" value="TreeGrafter"/>
</dbReference>
<evidence type="ECO:0000256" key="1">
    <source>
        <dbReference type="ARBA" id="ARBA00022475"/>
    </source>
</evidence>
<dbReference type="Pfam" id="PF07517">
    <property type="entry name" value="SecA_DEAD"/>
    <property type="match status" value="1"/>
</dbReference>
<protein>
    <submittedName>
        <fullName evidence="5">Preprotein translocase subunit SecA</fullName>
    </submittedName>
</protein>
<accession>S2SA04</accession>
<proteinExistence type="predicted"/>
<evidence type="ECO:0000313" key="5">
    <source>
        <dbReference type="EMBL" id="EPC76318.1"/>
    </source>
</evidence>
<keyword evidence="3" id="KW-0811">Translocation</keyword>
<comment type="caution">
    <text evidence="5">The sequence shown here is derived from an EMBL/GenBank/DDBJ whole genome shotgun (WGS) entry which is preliminary data.</text>
</comment>
<dbReference type="GO" id="GO:0031522">
    <property type="term" value="C:cell envelope Sec protein transport complex"/>
    <property type="evidence" value="ECO:0007669"/>
    <property type="project" value="TreeGrafter"/>
</dbReference>
<dbReference type="GO" id="GO:0006886">
    <property type="term" value="P:intracellular protein transport"/>
    <property type="evidence" value="ECO:0007669"/>
    <property type="project" value="InterPro"/>
</dbReference>
<dbReference type="PRINTS" id="PR00906">
    <property type="entry name" value="SECA"/>
</dbReference>
<dbReference type="PROSITE" id="PS51196">
    <property type="entry name" value="SECA_MOTOR_DEAD"/>
    <property type="match status" value="1"/>
</dbReference>